<dbReference type="GeneID" id="22580823"/>
<reference evidence="2 3" key="1">
    <citation type="journal article" date="2011" name="PLoS Genet.">
        <title>Comparative genomic analysis of human fungal pathogens causing paracoccidioidomycosis.</title>
        <authorList>
            <person name="Desjardins C.A."/>
            <person name="Champion M.D."/>
            <person name="Holder J.W."/>
            <person name="Muszewska A."/>
            <person name="Goldberg J."/>
            <person name="Bailao A.M."/>
            <person name="Brigido M.M."/>
            <person name="Ferreira M.E."/>
            <person name="Garcia A.M."/>
            <person name="Grynberg M."/>
            <person name="Gujja S."/>
            <person name="Heiman D.I."/>
            <person name="Henn M.R."/>
            <person name="Kodira C.D."/>
            <person name="Leon-Narvaez H."/>
            <person name="Longo L.V."/>
            <person name="Ma L.J."/>
            <person name="Malavazi I."/>
            <person name="Matsuo A.L."/>
            <person name="Morais F.V."/>
            <person name="Pereira M."/>
            <person name="Rodriguez-Brito S."/>
            <person name="Sakthikumar S."/>
            <person name="Salem-Izacc S.M."/>
            <person name="Sykes S.M."/>
            <person name="Teixeira M.M."/>
            <person name="Vallejo M.C."/>
            <person name="Walter M.E."/>
            <person name="Yandava C."/>
            <person name="Young S."/>
            <person name="Zeng Q."/>
            <person name="Zucker J."/>
            <person name="Felipe M.S."/>
            <person name="Goldman G.H."/>
            <person name="Haas B.J."/>
            <person name="McEwen J.G."/>
            <person name="Nino-Vega G."/>
            <person name="Puccia R."/>
            <person name="San-Blas G."/>
            <person name="Soares C.M."/>
            <person name="Birren B.W."/>
            <person name="Cuomo C.A."/>
        </authorList>
    </citation>
    <scope>NUCLEOTIDE SEQUENCE [LARGE SCALE GENOMIC DNA]</scope>
    <source>
        <strain evidence="2 3">Pb18</strain>
    </source>
</reference>
<organism evidence="2 3">
    <name type="scientific">Paracoccidioides brasiliensis (strain Pb18)</name>
    <dbReference type="NCBI Taxonomy" id="502780"/>
    <lineage>
        <taxon>Eukaryota</taxon>
        <taxon>Fungi</taxon>
        <taxon>Dikarya</taxon>
        <taxon>Ascomycota</taxon>
        <taxon>Pezizomycotina</taxon>
        <taxon>Eurotiomycetes</taxon>
        <taxon>Eurotiomycetidae</taxon>
        <taxon>Onygenales</taxon>
        <taxon>Ajellomycetaceae</taxon>
        <taxon>Paracoccidioides</taxon>
    </lineage>
</organism>
<evidence type="ECO:0000313" key="2">
    <source>
        <dbReference type="EMBL" id="EEH44808.2"/>
    </source>
</evidence>
<protein>
    <submittedName>
        <fullName evidence="2">Uncharacterized protein</fullName>
    </submittedName>
</protein>
<dbReference type="InParanoid" id="C1FZ71"/>
<dbReference type="KEGG" id="pbn:PADG_01097"/>
<accession>C1FZ71</accession>
<dbReference type="VEuPathDB" id="FungiDB:PADG_01097"/>
<dbReference type="RefSeq" id="XP_010756117.1">
    <property type="nucleotide sequence ID" value="XM_010757815.1"/>
</dbReference>
<evidence type="ECO:0000256" key="1">
    <source>
        <dbReference type="SAM" id="MobiDB-lite"/>
    </source>
</evidence>
<gene>
    <name evidence="2" type="ORF">PADG_01097</name>
</gene>
<evidence type="ECO:0000313" key="3">
    <source>
        <dbReference type="Proteomes" id="UP000001628"/>
    </source>
</evidence>
<sequence length="83" mass="8827">MSGSSTPKMELGDGRSPTTHSLTHTQTQKNTRRQQIKPTADNCGGPDKRGGSDGSPSGLESGQIWKGMDGSTVGVWARRDINK</sequence>
<dbReference type="Proteomes" id="UP000001628">
    <property type="component" value="Unassembled WGS sequence"/>
</dbReference>
<proteinExistence type="predicted"/>
<name>C1FZ71_PARBD</name>
<feature type="compositionally biased region" description="Polar residues" evidence="1">
    <location>
        <begin position="16"/>
        <end position="29"/>
    </location>
</feature>
<dbReference type="EMBL" id="KN275957">
    <property type="protein sequence ID" value="EEH44808.2"/>
    <property type="molecule type" value="Genomic_DNA"/>
</dbReference>
<dbReference type="HOGENOM" id="CLU_2543194_0_0_1"/>
<keyword evidence="3" id="KW-1185">Reference proteome</keyword>
<feature type="region of interest" description="Disordered" evidence="1">
    <location>
        <begin position="1"/>
        <end position="83"/>
    </location>
</feature>
<dbReference type="AlphaFoldDB" id="C1FZ71"/>